<dbReference type="PANTHER" id="PTHR41247:SF1">
    <property type="entry name" value="HTH-TYPE TRANSCRIPTIONAL REPRESSOR YCNK"/>
    <property type="match status" value="1"/>
</dbReference>
<dbReference type="Pfam" id="PF05573">
    <property type="entry name" value="NosL"/>
    <property type="match status" value="2"/>
</dbReference>
<organism evidence="2 3">
    <name type="scientific">Arcobacter acticola</name>
    <dbReference type="NCBI Taxonomy" id="1849015"/>
    <lineage>
        <taxon>Bacteria</taxon>
        <taxon>Pseudomonadati</taxon>
        <taxon>Campylobacterota</taxon>
        <taxon>Epsilonproteobacteria</taxon>
        <taxon>Campylobacterales</taxon>
        <taxon>Arcobacteraceae</taxon>
        <taxon>Arcobacter</taxon>
    </lineage>
</organism>
<dbReference type="InterPro" id="IPR008719">
    <property type="entry name" value="N2O_reductase_NosL"/>
</dbReference>
<evidence type="ECO:0000313" key="3">
    <source>
        <dbReference type="Proteomes" id="UP000503483"/>
    </source>
</evidence>
<dbReference type="Proteomes" id="UP000503483">
    <property type="component" value="Chromosome"/>
</dbReference>
<dbReference type="EMBL" id="CP042652">
    <property type="protein sequence ID" value="QKE28172.1"/>
    <property type="molecule type" value="Genomic_DNA"/>
</dbReference>
<accession>A0A6M8EDV3</accession>
<dbReference type="KEGG" id="paco:AACT_0980"/>
<name>A0A6M8EDV3_9BACT</name>
<dbReference type="SUPFAM" id="SSF160387">
    <property type="entry name" value="NosL/MerB-like"/>
    <property type="match status" value="2"/>
</dbReference>
<evidence type="ECO:0000313" key="2">
    <source>
        <dbReference type="EMBL" id="QKE28172.1"/>
    </source>
</evidence>
<feature type="signal peptide" evidence="1">
    <location>
        <begin position="1"/>
        <end position="21"/>
    </location>
</feature>
<dbReference type="AlphaFoldDB" id="A0A6M8EDV3"/>
<dbReference type="PANTHER" id="PTHR41247">
    <property type="entry name" value="HTH-TYPE TRANSCRIPTIONAL REPRESSOR YCNK"/>
    <property type="match status" value="1"/>
</dbReference>
<proteinExistence type="predicted"/>
<gene>
    <name evidence="2" type="ORF">AACT_0980</name>
</gene>
<feature type="chain" id="PRO_5027004611" evidence="1">
    <location>
        <begin position="22"/>
        <end position="365"/>
    </location>
</feature>
<sequence>MRKVIGLLIFLSALIVTNLSADEMFQAVDPKDATLVKTDSSKEFCNVCGMHLTKFYKTSHATEFKNGHKEQYCSLHCQAQIEEDHADKIKNIQVVDTNSLKFIDAKNAIYVVGSSKPGTMTPVSKYAFSTKEEAVKFQKEFGGEIHTFDESLDMAKKALIKENNAIDEKRVPMAIKGKKAFETMCDTKQTKDFNSVGEAKQYLIDNNVCKNLNPQMMQAVAIYLYNPALASDKSKMIEVPSEAKCPVCGMYVSKYPKWVAQIKINDGHVHYFDGVKDMMKFYFEPAKYEHKHNNDQISEINVTDYYTLESTDGKKAFYVIGSNVYGPMGEELIPFKDEDQAKKFMADHFGKRILKFEEIKKEFLF</sequence>
<reference evidence="2 3" key="1">
    <citation type="submission" date="2019-08" db="EMBL/GenBank/DDBJ databases">
        <title>Complete genome sequence of Arcobacter acticola.</title>
        <authorList>
            <person name="Miller W."/>
        </authorList>
    </citation>
    <scope>NUCLEOTIDE SEQUENCE [LARGE SCALE GENOMIC DNA]</scope>
    <source>
        <strain evidence="2 3">KCTC 52212</strain>
    </source>
</reference>
<keyword evidence="1" id="KW-0732">Signal</keyword>
<dbReference type="Gene3D" id="3.30.70.2050">
    <property type="match status" value="2"/>
</dbReference>
<dbReference type="RefSeq" id="WP_172125517.1">
    <property type="nucleotide sequence ID" value="NZ_CP042652.1"/>
</dbReference>
<evidence type="ECO:0000256" key="1">
    <source>
        <dbReference type="SAM" id="SignalP"/>
    </source>
</evidence>
<keyword evidence="3" id="KW-1185">Reference proteome</keyword>
<protein>
    <submittedName>
        <fullName evidence="2">NosL domain-containing protein</fullName>
    </submittedName>
</protein>